<dbReference type="InterPro" id="IPR001347">
    <property type="entry name" value="SIS_dom"/>
</dbReference>
<proteinExistence type="predicted"/>
<name>A0A2H0RI36_9BACT</name>
<dbReference type="Gene3D" id="3.40.50.10490">
    <property type="entry name" value="Glucose-6-phosphate isomerase like protein, domain 1"/>
    <property type="match status" value="1"/>
</dbReference>
<dbReference type="Proteomes" id="UP000230833">
    <property type="component" value="Unassembled WGS sequence"/>
</dbReference>
<dbReference type="EC" id="2.6.1.16" evidence="2"/>
<dbReference type="Pfam" id="PF01380">
    <property type="entry name" value="SIS"/>
    <property type="match status" value="1"/>
</dbReference>
<dbReference type="PROSITE" id="PS51464">
    <property type="entry name" value="SIS"/>
    <property type="match status" value="1"/>
</dbReference>
<feature type="non-terminal residue" evidence="5">
    <location>
        <position position="47"/>
    </location>
</feature>
<feature type="non-terminal residue" evidence="5">
    <location>
        <position position="1"/>
    </location>
</feature>
<organism evidence="5 6">
    <name type="scientific">Candidatus Vogelbacteria bacterium CG10_big_fil_rev_8_21_14_0_10_45_14</name>
    <dbReference type="NCBI Taxonomy" id="1975042"/>
    <lineage>
        <taxon>Bacteria</taxon>
        <taxon>Candidatus Vogeliibacteriota</taxon>
    </lineage>
</organism>
<comment type="caution">
    <text evidence="5">The sequence shown here is derived from an EMBL/GenBank/DDBJ whole genome shotgun (WGS) entry which is preliminary data.</text>
</comment>
<dbReference type="PANTHER" id="PTHR10937:SF0">
    <property type="entry name" value="GLUTAMINE--FRUCTOSE-6-PHOSPHATE TRANSAMINASE (ISOMERIZING)"/>
    <property type="match status" value="1"/>
</dbReference>
<dbReference type="GO" id="GO:0006487">
    <property type="term" value="P:protein N-linked glycosylation"/>
    <property type="evidence" value="ECO:0007669"/>
    <property type="project" value="TreeGrafter"/>
</dbReference>
<dbReference type="EMBL" id="PCYL01000049">
    <property type="protein sequence ID" value="PIR46221.1"/>
    <property type="molecule type" value="Genomic_DNA"/>
</dbReference>
<sequence>LKLKEIAYVHAEGYAAGEMKHGPMALITKDLPCIFVVPNDSVYEKTV</sequence>
<evidence type="ECO:0000259" key="4">
    <source>
        <dbReference type="PROSITE" id="PS51464"/>
    </source>
</evidence>
<protein>
    <recommendedName>
        <fullName evidence="3">Glutamine--fructose-6-phosphate aminotransferase [isomerizing]</fullName>
        <ecNumber evidence="2">2.6.1.16</ecNumber>
    </recommendedName>
</protein>
<dbReference type="PANTHER" id="PTHR10937">
    <property type="entry name" value="GLUCOSAMINE--FRUCTOSE-6-PHOSPHATE AMINOTRANSFERASE, ISOMERIZING"/>
    <property type="match status" value="1"/>
</dbReference>
<dbReference type="GO" id="GO:0004360">
    <property type="term" value="F:glutamine-fructose-6-phosphate transaminase (isomerizing) activity"/>
    <property type="evidence" value="ECO:0007669"/>
    <property type="project" value="UniProtKB-EC"/>
</dbReference>
<dbReference type="AlphaFoldDB" id="A0A2H0RI36"/>
<dbReference type="GO" id="GO:0097367">
    <property type="term" value="F:carbohydrate derivative binding"/>
    <property type="evidence" value="ECO:0007669"/>
    <property type="project" value="InterPro"/>
</dbReference>
<accession>A0A2H0RI36</accession>
<dbReference type="GO" id="GO:0006047">
    <property type="term" value="P:UDP-N-acetylglucosamine metabolic process"/>
    <property type="evidence" value="ECO:0007669"/>
    <property type="project" value="TreeGrafter"/>
</dbReference>
<reference evidence="5 6" key="1">
    <citation type="submission" date="2017-09" db="EMBL/GenBank/DDBJ databases">
        <title>Depth-based differentiation of microbial function through sediment-hosted aquifers and enrichment of novel symbionts in the deep terrestrial subsurface.</title>
        <authorList>
            <person name="Probst A.J."/>
            <person name="Ladd B."/>
            <person name="Jarett J.K."/>
            <person name="Geller-Mcgrath D.E."/>
            <person name="Sieber C.M."/>
            <person name="Emerson J.B."/>
            <person name="Anantharaman K."/>
            <person name="Thomas B.C."/>
            <person name="Malmstrom R."/>
            <person name="Stieglmeier M."/>
            <person name="Klingl A."/>
            <person name="Woyke T."/>
            <person name="Ryan C.M."/>
            <person name="Banfield J.F."/>
        </authorList>
    </citation>
    <scope>NUCLEOTIDE SEQUENCE [LARGE SCALE GENOMIC DNA]</scope>
    <source>
        <strain evidence="5">CG10_big_fil_rev_8_21_14_0_10_45_14</strain>
    </source>
</reference>
<dbReference type="GO" id="GO:0006002">
    <property type="term" value="P:fructose 6-phosphate metabolic process"/>
    <property type="evidence" value="ECO:0007669"/>
    <property type="project" value="TreeGrafter"/>
</dbReference>
<gene>
    <name evidence="5" type="ORF">COV07_04575</name>
</gene>
<dbReference type="InterPro" id="IPR046348">
    <property type="entry name" value="SIS_dom_sf"/>
</dbReference>
<dbReference type="SUPFAM" id="SSF53697">
    <property type="entry name" value="SIS domain"/>
    <property type="match status" value="1"/>
</dbReference>
<evidence type="ECO:0000313" key="6">
    <source>
        <dbReference type="Proteomes" id="UP000230833"/>
    </source>
</evidence>
<evidence type="ECO:0000313" key="5">
    <source>
        <dbReference type="EMBL" id="PIR46221.1"/>
    </source>
</evidence>
<evidence type="ECO:0000256" key="1">
    <source>
        <dbReference type="ARBA" id="ARBA00001031"/>
    </source>
</evidence>
<feature type="domain" description="SIS" evidence="4">
    <location>
        <begin position="1"/>
        <end position="47"/>
    </location>
</feature>
<comment type="catalytic activity">
    <reaction evidence="1">
        <text>D-fructose 6-phosphate + L-glutamine = D-glucosamine 6-phosphate + L-glutamate</text>
        <dbReference type="Rhea" id="RHEA:13237"/>
        <dbReference type="ChEBI" id="CHEBI:29985"/>
        <dbReference type="ChEBI" id="CHEBI:58359"/>
        <dbReference type="ChEBI" id="CHEBI:58725"/>
        <dbReference type="ChEBI" id="CHEBI:61527"/>
        <dbReference type="EC" id="2.6.1.16"/>
    </reaction>
</comment>
<evidence type="ECO:0000256" key="2">
    <source>
        <dbReference type="ARBA" id="ARBA00012916"/>
    </source>
</evidence>
<evidence type="ECO:0000256" key="3">
    <source>
        <dbReference type="ARBA" id="ARBA00016090"/>
    </source>
</evidence>